<evidence type="ECO:0000313" key="17">
    <source>
        <dbReference type="Proteomes" id="UP000694565"/>
    </source>
</evidence>
<evidence type="ECO:0000256" key="4">
    <source>
        <dbReference type="ARBA" id="ARBA00022490"/>
    </source>
</evidence>
<evidence type="ECO:0000256" key="3">
    <source>
        <dbReference type="ARBA" id="ARBA00008601"/>
    </source>
</evidence>
<dbReference type="PROSITE" id="PS50056">
    <property type="entry name" value="TYR_PHOSPHATASE_2"/>
    <property type="match status" value="1"/>
</dbReference>
<comment type="catalytic activity">
    <reaction evidence="9 13">
        <text>O-phospho-L-seryl-[protein] + H2O = L-seryl-[protein] + phosphate</text>
        <dbReference type="Rhea" id="RHEA:20629"/>
        <dbReference type="Rhea" id="RHEA-COMP:9863"/>
        <dbReference type="Rhea" id="RHEA-COMP:11604"/>
        <dbReference type="ChEBI" id="CHEBI:15377"/>
        <dbReference type="ChEBI" id="CHEBI:29999"/>
        <dbReference type="ChEBI" id="CHEBI:43474"/>
        <dbReference type="ChEBI" id="CHEBI:83421"/>
        <dbReference type="EC" id="3.1.3.16"/>
    </reaction>
</comment>
<dbReference type="PANTHER" id="PTHR45682">
    <property type="entry name" value="AGAP008228-PA"/>
    <property type="match status" value="1"/>
</dbReference>
<dbReference type="PRINTS" id="PR01909">
    <property type="entry name" value="ADSPHPHTASEA"/>
</dbReference>
<comment type="subcellular location">
    <subcellularLocation>
        <location evidence="2">Cytoplasm</location>
    </subcellularLocation>
    <subcellularLocation>
        <location evidence="1">Nucleus</location>
    </subcellularLocation>
</comment>
<keyword evidence="7" id="KW-0539">Nucleus</keyword>
<feature type="domain" description="Tyrosine-protein phosphatase" evidence="14">
    <location>
        <begin position="52"/>
        <end position="200"/>
    </location>
</feature>
<dbReference type="GO" id="GO:0004722">
    <property type="term" value="F:protein serine/threonine phosphatase activity"/>
    <property type="evidence" value="ECO:0007669"/>
    <property type="project" value="UniProtKB-EC"/>
</dbReference>
<evidence type="ECO:0000256" key="2">
    <source>
        <dbReference type="ARBA" id="ARBA00004496"/>
    </source>
</evidence>
<feature type="domain" description="Tyrosine specific protein phosphatases" evidence="15">
    <location>
        <begin position="127"/>
        <end position="179"/>
    </location>
</feature>
<evidence type="ECO:0000259" key="14">
    <source>
        <dbReference type="PROSITE" id="PS50054"/>
    </source>
</evidence>
<dbReference type="PANTHER" id="PTHR45682:SF2">
    <property type="entry name" value="DUAL SPECIFICITY PROTEIN PHOSPHATASE"/>
    <property type="match status" value="1"/>
</dbReference>
<dbReference type="InterPro" id="IPR029021">
    <property type="entry name" value="Prot-tyrosine_phosphatase-like"/>
</dbReference>
<comment type="similarity">
    <text evidence="3 13">Belongs to the protein-tyrosine phosphatase family. Non-receptor class dual specificity subfamily.</text>
</comment>
<proteinExistence type="inferred from homology"/>
<evidence type="ECO:0000256" key="1">
    <source>
        <dbReference type="ARBA" id="ARBA00004123"/>
    </source>
</evidence>
<accession>A0A8C2X6J4</accession>
<evidence type="ECO:0000256" key="5">
    <source>
        <dbReference type="ARBA" id="ARBA00022801"/>
    </source>
</evidence>
<dbReference type="SUPFAM" id="SSF52799">
    <property type="entry name" value="(Phosphotyrosine protein) phosphatases II"/>
    <property type="match status" value="1"/>
</dbReference>
<evidence type="ECO:0000256" key="7">
    <source>
        <dbReference type="ARBA" id="ARBA00023242"/>
    </source>
</evidence>
<dbReference type="Pfam" id="PF00782">
    <property type="entry name" value="DSPc"/>
    <property type="match status" value="1"/>
</dbReference>
<gene>
    <name evidence="16" type="primary">LOC117748999</name>
</gene>
<comment type="function">
    <text evidence="8">Dual specificity phosphatase able to dephosphorylate phosphotyrosine, phosphoserine and phosphothreonine residues within the same substrate, with a preference for phosphotyrosine as a substrate. Involved in the modulation of AMPK and MAPK1/2 signaling pathways.</text>
</comment>
<name>A0A8C2X6J4_CYCLU</name>
<dbReference type="GO" id="GO:0033549">
    <property type="term" value="F:MAP kinase phosphatase activity"/>
    <property type="evidence" value="ECO:0007669"/>
    <property type="project" value="TreeGrafter"/>
</dbReference>
<keyword evidence="6 13" id="KW-0904">Protein phosphatase</keyword>
<comment type="catalytic activity">
    <reaction evidence="11 13">
        <text>O-phospho-L-tyrosyl-[protein] + H2O = L-tyrosyl-[protein] + phosphate</text>
        <dbReference type="Rhea" id="RHEA:10684"/>
        <dbReference type="Rhea" id="RHEA-COMP:10136"/>
        <dbReference type="Rhea" id="RHEA-COMP:20101"/>
        <dbReference type="ChEBI" id="CHEBI:15377"/>
        <dbReference type="ChEBI" id="CHEBI:43474"/>
        <dbReference type="ChEBI" id="CHEBI:46858"/>
        <dbReference type="ChEBI" id="CHEBI:61978"/>
        <dbReference type="EC" id="3.1.3.48"/>
    </reaction>
</comment>
<sequence>MRQVVKAEVKHPDMLRDLSYLGSPEGQDGRYETPAASELQRLMWTKRATNSHLDEVQPRIYIGDMYAARDKRTLRAHHITHVLNAANGKFNVNTGPGFYRDTKITYHGVEAFDMPSFNLSPFFYPAANFIKKALSSPKGKVFVHCAMGLSRSSTLVLAFLVIHENMTLVDAIKAVSANRNISPNNGFLEQLRELDKKLHCPGSSRSCGLQNMK</sequence>
<dbReference type="InterPro" id="IPR000387">
    <property type="entry name" value="Tyr_Pase_dom"/>
</dbReference>
<dbReference type="PROSITE" id="PS00383">
    <property type="entry name" value="TYR_PHOSPHATASE_1"/>
    <property type="match status" value="1"/>
</dbReference>
<dbReference type="SMART" id="SM00195">
    <property type="entry name" value="DSPc"/>
    <property type="match status" value="1"/>
</dbReference>
<dbReference type="GO" id="GO:0005737">
    <property type="term" value="C:cytoplasm"/>
    <property type="evidence" value="ECO:0007669"/>
    <property type="project" value="UniProtKB-SubCell"/>
</dbReference>
<keyword evidence="5 13" id="KW-0378">Hydrolase</keyword>
<dbReference type="Proteomes" id="UP000694565">
    <property type="component" value="Unplaced"/>
</dbReference>
<reference evidence="16" key="2">
    <citation type="submission" date="2025-09" db="UniProtKB">
        <authorList>
            <consortium name="Ensembl"/>
        </authorList>
    </citation>
    <scope>IDENTIFICATION</scope>
</reference>
<evidence type="ECO:0000256" key="13">
    <source>
        <dbReference type="RuleBase" id="RU366038"/>
    </source>
</evidence>
<dbReference type="InterPro" id="IPR000340">
    <property type="entry name" value="Dual-sp_phosphatase_cat-dom"/>
</dbReference>
<dbReference type="GO" id="GO:0043409">
    <property type="term" value="P:negative regulation of MAPK cascade"/>
    <property type="evidence" value="ECO:0007669"/>
    <property type="project" value="TreeGrafter"/>
</dbReference>
<keyword evidence="4" id="KW-0963">Cytoplasm</keyword>
<evidence type="ECO:0000256" key="10">
    <source>
        <dbReference type="ARBA" id="ARBA00048336"/>
    </source>
</evidence>
<dbReference type="GeneTree" id="ENSGT00940000154628"/>
<dbReference type="PRINTS" id="PR01908">
    <property type="entry name" value="ADSPHPHTASE"/>
</dbReference>
<dbReference type="Ensembl" id="ENSCLMT00005015101.1">
    <property type="protein sequence ID" value="ENSCLMP00005014152.1"/>
    <property type="gene ID" value="ENSCLMG00005007414.1"/>
</dbReference>
<organism evidence="16 17">
    <name type="scientific">Cyclopterus lumpus</name>
    <name type="common">Lumpsucker</name>
    <dbReference type="NCBI Taxonomy" id="8103"/>
    <lineage>
        <taxon>Eukaryota</taxon>
        <taxon>Metazoa</taxon>
        <taxon>Chordata</taxon>
        <taxon>Craniata</taxon>
        <taxon>Vertebrata</taxon>
        <taxon>Euteleostomi</taxon>
        <taxon>Actinopterygii</taxon>
        <taxon>Neopterygii</taxon>
        <taxon>Teleostei</taxon>
        <taxon>Neoteleostei</taxon>
        <taxon>Acanthomorphata</taxon>
        <taxon>Eupercaria</taxon>
        <taxon>Perciformes</taxon>
        <taxon>Cottioidei</taxon>
        <taxon>Cottales</taxon>
        <taxon>Cyclopteridae</taxon>
        <taxon>Cyclopterus</taxon>
    </lineage>
</organism>
<reference evidence="16" key="1">
    <citation type="submission" date="2025-08" db="UniProtKB">
        <authorList>
            <consortium name="Ensembl"/>
        </authorList>
    </citation>
    <scope>IDENTIFICATION</scope>
</reference>
<dbReference type="EC" id="3.1.3.48" evidence="13"/>
<dbReference type="GO" id="GO:0004725">
    <property type="term" value="F:protein tyrosine phosphatase activity"/>
    <property type="evidence" value="ECO:0007669"/>
    <property type="project" value="UniProtKB-EC"/>
</dbReference>
<comment type="function">
    <text evidence="13">Dual specificity phosphatase able to dephosphorylate phosphotyrosine, phosphoserine and phosphothreonine residues, with a preference for phosphotyrosine as a substrate.</text>
</comment>
<dbReference type="EC" id="3.1.3.16" evidence="13"/>
<evidence type="ECO:0000256" key="8">
    <source>
        <dbReference type="ARBA" id="ARBA00045755"/>
    </source>
</evidence>
<protein>
    <recommendedName>
        <fullName evidence="13">Dual specificity protein phosphatase</fullName>
        <ecNumber evidence="13">3.1.3.16</ecNumber>
        <ecNumber evidence="13">3.1.3.48</ecNumber>
    </recommendedName>
</protein>
<dbReference type="PROSITE" id="PS50054">
    <property type="entry name" value="TYR_PHOSPHATASE_DUAL"/>
    <property type="match status" value="1"/>
</dbReference>
<dbReference type="Gene3D" id="3.90.190.10">
    <property type="entry name" value="Protein tyrosine phosphatase superfamily"/>
    <property type="match status" value="1"/>
</dbReference>
<dbReference type="InterPro" id="IPR020422">
    <property type="entry name" value="TYR_PHOSPHATASE_DUAL_dom"/>
</dbReference>
<dbReference type="InterPro" id="IPR020405">
    <property type="entry name" value="Atypical_DUSP_subfamA"/>
</dbReference>
<dbReference type="AlphaFoldDB" id="A0A8C2X6J4"/>
<dbReference type="GO" id="GO:0008138">
    <property type="term" value="F:protein tyrosine/serine/threonine phosphatase activity"/>
    <property type="evidence" value="ECO:0007669"/>
    <property type="project" value="UniProtKB-UniRule"/>
</dbReference>
<evidence type="ECO:0000256" key="9">
    <source>
        <dbReference type="ARBA" id="ARBA00047761"/>
    </source>
</evidence>
<comment type="catalytic activity">
    <reaction evidence="10 13">
        <text>O-phospho-L-threonyl-[protein] + H2O = L-threonyl-[protein] + phosphate</text>
        <dbReference type="Rhea" id="RHEA:47004"/>
        <dbReference type="Rhea" id="RHEA-COMP:11060"/>
        <dbReference type="Rhea" id="RHEA-COMP:11605"/>
        <dbReference type="ChEBI" id="CHEBI:15377"/>
        <dbReference type="ChEBI" id="CHEBI:30013"/>
        <dbReference type="ChEBI" id="CHEBI:43474"/>
        <dbReference type="ChEBI" id="CHEBI:61977"/>
        <dbReference type="EC" id="3.1.3.16"/>
    </reaction>
</comment>
<evidence type="ECO:0000313" key="16">
    <source>
        <dbReference type="Ensembl" id="ENSCLMP00005014152.1"/>
    </source>
</evidence>
<evidence type="ECO:0000259" key="15">
    <source>
        <dbReference type="PROSITE" id="PS50056"/>
    </source>
</evidence>
<dbReference type="InterPro" id="IPR016130">
    <property type="entry name" value="Tyr_Pase_AS"/>
</dbReference>
<evidence type="ECO:0000256" key="12">
    <source>
        <dbReference type="PIRSR" id="PIRSR620405-1"/>
    </source>
</evidence>
<dbReference type="FunFam" id="3.90.190.10:FF:000037">
    <property type="entry name" value="dual specificity protein phosphatase 26"/>
    <property type="match status" value="1"/>
</dbReference>
<keyword evidence="17" id="KW-1185">Reference proteome</keyword>
<evidence type="ECO:0000256" key="11">
    <source>
        <dbReference type="ARBA" id="ARBA00051722"/>
    </source>
</evidence>
<feature type="active site" description="Phosphocysteine intermediate" evidence="12">
    <location>
        <position position="145"/>
    </location>
</feature>
<dbReference type="GO" id="GO:0005634">
    <property type="term" value="C:nucleus"/>
    <property type="evidence" value="ECO:0007669"/>
    <property type="project" value="UniProtKB-SubCell"/>
</dbReference>
<evidence type="ECO:0000256" key="6">
    <source>
        <dbReference type="ARBA" id="ARBA00022912"/>
    </source>
</evidence>